<sequence>MSASITNRNETVRRVERTHDDYLVDEVDYLDLSDLQFEDDDIWLYMPPQCSTGSTIQDIYTWLKAEPELAVRNNKKCIDTRTFTRPKKRSARMSFESIFEGLPPSTTDVQKLQVDIMRTENVEKNLPAIIRDKESVPPILKPSIKMATNILSDEISVTSGQESMEAFLNMSQSKGIDSFINLGEPEFSDMLMNISQPSIWNASVIAATNESIFIKNNTPSVTNKNTAQNSNMEKSSNSDDINNETYVMQNSDKTITPDKIYCINTLSNTCKEFLQLDKGLNETYNAEALSGTSTRSSLDKQEAALSSTFVAEPNANINFVQLQNEASNGIQLLDTTYLSSTKGAERPNSPVSIVSDMYIPTMRVNKDLNVTCDILPDKIESVALLTHETLAKESALDISFKVPVYNQSTPMNPSMPNATSKFATKHFDQPQPAIHPTLKVPTSLRRELLPEIQRSGERKLDSTYNHIPTDHPNFRDTKENVHIAYNENETDGSSTNKYYTYKKSAFTRTTSQYTSQKETAVTAQKELPMDQRKFYTFTKKNNSIERTDNIASENVETHPIMDSTFCKPHLPKMEQKRNVPRALSKLPQFLQKSNPNLVSSSLKNVSGVPIIRTGISSIGYIKGSQLNIKQNIAKSEQRLLEANVNTNNQFPMEGVIAGSTESIESTHSVHSAPDLDDRLSTCSDSSNHNSCTKQTMNIEQLHQLVRMQEESLKQYLSPKPNRQVLENTWIAEKKDLPSPILKNGVQHEIDDLHNDLSMKSSSPIINPTGSSQALNDGNAEGNIAKIKDEIVVVEKTESPNQVVPKTENKTRLRQPTNWSTGNKPAAVISGIPRPASRIPALRFVRPNAKTTQTDLRKGYT</sequence>
<evidence type="ECO:0000256" key="1">
    <source>
        <dbReference type="SAM" id="MobiDB-lite"/>
    </source>
</evidence>
<name>A0A151XJ26_9HYME</name>
<dbReference type="EMBL" id="KQ982080">
    <property type="protein sequence ID" value="KYQ60315.1"/>
    <property type="molecule type" value="Genomic_DNA"/>
</dbReference>
<dbReference type="Proteomes" id="UP000075809">
    <property type="component" value="Unassembled WGS sequence"/>
</dbReference>
<evidence type="ECO:0000313" key="2">
    <source>
        <dbReference type="EMBL" id="KYQ60315.1"/>
    </source>
</evidence>
<dbReference type="AlphaFoldDB" id="A0A151XJ26"/>
<gene>
    <name evidence="2" type="ORF">ALC60_00723</name>
</gene>
<feature type="region of interest" description="Disordered" evidence="1">
    <location>
        <begin position="223"/>
        <end position="242"/>
    </location>
</feature>
<accession>A0A151XJ26</accession>
<keyword evidence="3" id="KW-1185">Reference proteome</keyword>
<organism evidence="2 3">
    <name type="scientific">Mycetomoellerius zeteki</name>
    <dbReference type="NCBI Taxonomy" id="64791"/>
    <lineage>
        <taxon>Eukaryota</taxon>
        <taxon>Metazoa</taxon>
        <taxon>Ecdysozoa</taxon>
        <taxon>Arthropoda</taxon>
        <taxon>Hexapoda</taxon>
        <taxon>Insecta</taxon>
        <taxon>Pterygota</taxon>
        <taxon>Neoptera</taxon>
        <taxon>Endopterygota</taxon>
        <taxon>Hymenoptera</taxon>
        <taxon>Apocrita</taxon>
        <taxon>Aculeata</taxon>
        <taxon>Formicoidea</taxon>
        <taxon>Formicidae</taxon>
        <taxon>Myrmicinae</taxon>
        <taxon>Mycetomoellerius</taxon>
    </lineage>
</organism>
<feature type="region of interest" description="Disordered" evidence="1">
    <location>
        <begin position="797"/>
        <end position="825"/>
    </location>
</feature>
<evidence type="ECO:0000313" key="3">
    <source>
        <dbReference type="Proteomes" id="UP000075809"/>
    </source>
</evidence>
<proteinExistence type="predicted"/>
<protein>
    <submittedName>
        <fullName evidence="2">Uncharacterized protein</fullName>
    </submittedName>
</protein>
<reference evidence="2 3" key="1">
    <citation type="submission" date="2015-09" db="EMBL/GenBank/DDBJ databases">
        <title>Trachymyrmex zeteki WGS genome.</title>
        <authorList>
            <person name="Nygaard S."/>
            <person name="Hu H."/>
            <person name="Boomsma J."/>
            <person name="Zhang G."/>
        </authorList>
    </citation>
    <scope>NUCLEOTIDE SEQUENCE [LARGE SCALE GENOMIC DNA]</scope>
    <source>
        <strain evidence="2">Tzet28-1</strain>
        <tissue evidence="2">Whole body</tissue>
    </source>
</reference>
<feature type="compositionally biased region" description="Polar residues" evidence="1">
    <location>
        <begin position="813"/>
        <end position="822"/>
    </location>
</feature>